<dbReference type="InterPro" id="IPR012338">
    <property type="entry name" value="Beta-lactam/transpept-like"/>
</dbReference>
<dbReference type="SUPFAM" id="SSF56601">
    <property type="entry name" value="beta-lactamase/transpeptidase-like"/>
    <property type="match status" value="1"/>
</dbReference>
<reference evidence="2 3" key="1">
    <citation type="journal article" date="2019" name="Sci. Rep.">
        <title>A multi-omics analysis of the grapevine pathogen Lasiodiplodia theobromae reveals that temperature affects the expression of virulence- and pathogenicity-related genes.</title>
        <authorList>
            <person name="Felix C."/>
            <person name="Meneses R."/>
            <person name="Goncalves M.F.M."/>
            <person name="Tilleman L."/>
            <person name="Duarte A.S."/>
            <person name="Jorrin-Novo J.V."/>
            <person name="Van de Peer Y."/>
            <person name="Deforce D."/>
            <person name="Van Nieuwerburgh F."/>
            <person name="Esteves A.C."/>
            <person name="Alves A."/>
        </authorList>
    </citation>
    <scope>NUCLEOTIDE SEQUENCE [LARGE SCALE GENOMIC DNA]</scope>
    <source>
        <strain evidence="2 3">LA-SOL3</strain>
    </source>
</reference>
<keyword evidence="3" id="KW-1185">Reference proteome</keyword>
<protein>
    <submittedName>
        <fullName evidence="2">Beta-lactamase domain-containing protein 2</fullName>
    </submittedName>
</protein>
<dbReference type="Proteomes" id="UP000325902">
    <property type="component" value="Unassembled WGS sequence"/>
</dbReference>
<evidence type="ECO:0000313" key="3">
    <source>
        <dbReference type="Proteomes" id="UP000325902"/>
    </source>
</evidence>
<sequence length="381" mass="41733">MAKVLGRCDDRFQHVKELLQQYLTSGEELGASLVVNIDGENVVDLWGGYADTSRTRLWEEDTITAVWSTSKTVTSLAALILIDRGLLSPYEKVAKYWPEFAANGKHNIEVRHILSHSSGVSGWDARMSLEDVIDVPASTGLLEQQAPWWVPGTASGYHSFTMGHLVGELVRRVTGKSLKQFIADEIATPFGADFQLGVAEKDWPRTADVVPPHTWRKPPPAGDVDSVSAKTMRNPVFDISVANTPTWRRAELGAASGFGNARAIARMLSAISLGGIVGNHKLLSPDTIDRIFEEQAKGIDLATGESLRFGIGYGLTGADTMVNWIPEGRVCFWGGLGGSIIIMDVDRRMTISYVMNKMENVGIGNYRTKQYVRAVYNACMA</sequence>
<dbReference type="Pfam" id="PF00144">
    <property type="entry name" value="Beta-lactamase"/>
    <property type="match status" value="1"/>
</dbReference>
<evidence type="ECO:0000313" key="2">
    <source>
        <dbReference type="EMBL" id="KAB2576407.1"/>
    </source>
</evidence>
<dbReference type="EMBL" id="VCHE01000024">
    <property type="protein sequence ID" value="KAB2576407.1"/>
    <property type="molecule type" value="Genomic_DNA"/>
</dbReference>
<organism evidence="2 3">
    <name type="scientific">Lasiodiplodia theobromae</name>
    <dbReference type="NCBI Taxonomy" id="45133"/>
    <lineage>
        <taxon>Eukaryota</taxon>
        <taxon>Fungi</taxon>
        <taxon>Dikarya</taxon>
        <taxon>Ascomycota</taxon>
        <taxon>Pezizomycotina</taxon>
        <taxon>Dothideomycetes</taxon>
        <taxon>Dothideomycetes incertae sedis</taxon>
        <taxon>Botryosphaeriales</taxon>
        <taxon>Botryosphaeriaceae</taxon>
        <taxon>Lasiodiplodia</taxon>
    </lineage>
</organism>
<evidence type="ECO:0000259" key="1">
    <source>
        <dbReference type="Pfam" id="PF00144"/>
    </source>
</evidence>
<dbReference type="InterPro" id="IPR001466">
    <property type="entry name" value="Beta-lactam-related"/>
</dbReference>
<comment type="caution">
    <text evidence="2">The sequence shown here is derived from an EMBL/GenBank/DDBJ whole genome shotgun (WGS) entry which is preliminary data.</text>
</comment>
<dbReference type="InterPro" id="IPR052907">
    <property type="entry name" value="Beta-lactamase/esterase"/>
</dbReference>
<proteinExistence type="predicted"/>
<dbReference type="PANTHER" id="PTHR43319:SF3">
    <property type="entry name" value="BETA-LACTAMASE-RELATED DOMAIN-CONTAINING PROTEIN"/>
    <property type="match status" value="1"/>
</dbReference>
<dbReference type="PANTHER" id="PTHR43319">
    <property type="entry name" value="BETA-LACTAMASE-RELATED"/>
    <property type="match status" value="1"/>
</dbReference>
<name>A0A5N5DFH8_9PEZI</name>
<dbReference type="Gene3D" id="3.40.710.10">
    <property type="entry name" value="DD-peptidase/beta-lactamase superfamily"/>
    <property type="match status" value="1"/>
</dbReference>
<dbReference type="OrthoDB" id="5946976at2759"/>
<feature type="domain" description="Beta-lactamase-related" evidence="1">
    <location>
        <begin position="16"/>
        <end position="366"/>
    </location>
</feature>
<accession>A0A5N5DFH8</accession>
<gene>
    <name evidence="2" type="primary">lact-2_1</name>
    <name evidence="2" type="ORF">DBV05_g5007</name>
</gene>
<dbReference type="AlphaFoldDB" id="A0A5N5DFH8"/>